<dbReference type="InterPro" id="IPR039440">
    <property type="entry name" value="DUF3850"/>
</dbReference>
<sequence length="91" mass="10586">MAKVQELKIAPEFMEAQLNGLKNFEIRKNDRNFEVNDMLWLREWSNGEYTGRSASVSVTFITDYKQMPGYVVLSTRPVQLDTLLVEILMLN</sequence>
<keyword evidence="3" id="KW-1185">Reference proteome</keyword>
<evidence type="ECO:0000259" key="1">
    <source>
        <dbReference type="Pfam" id="PF12961"/>
    </source>
</evidence>
<organism evidence="2 3">
    <name type="scientific">Levilactobacillus tongjiangensis</name>
    <dbReference type="NCBI Taxonomy" id="2486023"/>
    <lineage>
        <taxon>Bacteria</taxon>
        <taxon>Bacillati</taxon>
        <taxon>Bacillota</taxon>
        <taxon>Bacilli</taxon>
        <taxon>Lactobacillales</taxon>
        <taxon>Lactobacillaceae</taxon>
        <taxon>Levilactobacillus</taxon>
    </lineage>
</organism>
<dbReference type="Pfam" id="PF12961">
    <property type="entry name" value="DUF3850"/>
    <property type="match status" value="1"/>
</dbReference>
<protein>
    <submittedName>
        <fullName evidence="2">DUF3850 domain-containing protein</fullName>
    </submittedName>
</protein>
<proteinExistence type="predicted"/>
<dbReference type="RefSeq" id="WP_125692883.1">
    <property type="nucleotide sequence ID" value="NZ_JBHSSK010000044.1"/>
</dbReference>
<gene>
    <name evidence="2" type="ORF">ACFP1G_12910</name>
</gene>
<evidence type="ECO:0000313" key="3">
    <source>
        <dbReference type="Proteomes" id="UP001596254"/>
    </source>
</evidence>
<dbReference type="Gene3D" id="2.30.130.30">
    <property type="entry name" value="Hypothetical protein"/>
    <property type="match status" value="1"/>
</dbReference>
<feature type="domain" description="DUF3850" evidence="1">
    <location>
        <begin position="5"/>
        <end position="74"/>
    </location>
</feature>
<evidence type="ECO:0000313" key="2">
    <source>
        <dbReference type="EMBL" id="MFC6208352.1"/>
    </source>
</evidence>
<accession>A0ABW1SVB1</accession>
<dbReference type="Proteomes" id="UP001596254">
    <property type="component" value="Unassembled WGS sequence"/>
</dbReference>
<dbReference type="EMBL" id="JBHSSK010000044">
    <property type="protein sequence ID" value="MFC6208352.1"/>
    <property type="molecule type" value="Genomic_DNA"/>
</dbReference>
<dbReference type="InterPro" id="IPR015947">
    <property type="entry name" value="PUA-like_sf"/>
</dbReference>
<dbReference type="SUPFAM" id="SSF88697">
    <property type="entry name" value="PUA domain-like"/>
    <property type="match status" value="1"/>
</dbReference>
<comment type="caution">
    <text evidence="2">The sequence shown here is derived from an EMBL/GenBank/DDBJ whole genome shotgun (WGS) entry which is preliminary data.</text>
</comment>
<name>A0ABW1SVB1_9LACO</name>
<reference evidence="3" key="1">
    <citation type="journal article" date="2019" name="Int. J. Syst. Evol. Microbiol.">
        <title>The Global Catalogue of Microorganisms (GCM) 10K type strain sequencing project: providing services to taxonomists for standard genome sequencing and annotation.</title>
        <authorList>
            <consortium name="The Broad Institute Genomics Platform"/>
            <consortium name="The Broad Institute Genome Sequencing Center for Infectious Disease"/>
            <person name="Wu L."/>
            <person name="Ma J."/>
        </authorList>
    </citation>
    <scope>NUCLEOTIDE SEQUENCE [LARGE SCALE GENOMIC DNA]</scope>
    <source>
        <strain evidence="3">CCM 8905</strain>
    </source>
</reference>